<dbReference type="Proteomes" id="UP001165083">
    <property type="component" value="Unassembled WGS sequence"/>
</dbReference>
<evidence type="ECO:0000313" key="2">
    <source>
        <dbReference type="Proteomes" id="UP001165083"/>
    </source>
</evidence>
<dbReference type="AlphaFoldDB" id="A0A9W6X0R1"/>
<evidence type="ECO:0000313" key="1">
    <source>
        <dbReference type="EMBL" id="GMF24649.1"/>
    </source>
</evidence>
<name>A0A9W6X0R1_9STRA</name>
<protein>
    <submittedName>
        <fullName evidence="1">Unnamed protein product</fullName>
    </submittedName>
</protein>
<keyword evidence="2" id="KW-1185">Reference proteome</keyword>
<dbReference type="EMBL" id="BSXW01000524">
    <property type="protein sequence ID" value="GMF24649.1"/>
    <property type="molecule type" value="Genomic_DNA"/>
</dbReference>
<proteinExistence type="predicted"/>
<sequence>MGYTKIGTTSIAIHWSIFSTRSLFSGVCIKKRLRIPPTAPKGTVGANWANGTGKTFARVAIIALEPIATQARVKLYPNTNFQDWKGSCGVQSNFTNTGIIEPESPLQNVDSESVVNS</sequence>
<organism evidence="1 2">
    <name type="scientific">Phytophthora lilii</name>
    <dbReference type="NCBI Taxonomy" id="2077276"/>
    <lineage>
        <taxon>Eukaryota</taxon>
        <taxon>Sar</taxon>
        <taxon>Stramenopiles</taxon>
        <taxon>Oomycota</taxon>
        <taxon>Peronosporomycetes</taxon>
        <taxon>Peronosporales</taxon>
        <taxon>Peronosporaceae</taxon>
        <taxon>Phytophthora</taxon>
    </lineage>
</organism>
<gene>
    <name evidence="1" type="ORF">Plil01_001012400</name>
</gene>
<comment type="caution">
    <text evidence="1">The sequence shown here is derived from an EMBL/GenBank/DDBJ whole genome shotgun (WGS) entry which is preliminary data.</text>
</comment>
<reference evidence="1" key="1">
    <citation type="submission" date="2023-04" db="EMBL/GenBank/DDBJ databases">
        <title>Phytophthora lilii NBRC 32176.</title>
        <authorList>
            <person name="Ichikawa N."/>
            <person name="Sato H."/>
            <person name="Tonouchi N."/>
        </authorList>
    </citation>
    <scope>NUCLEOTIDE SEQUENCE</scope>
    <source>
        <strain evidence="1">NBRC 32176</strain>
    </source>
</reference>
<accession>A0A9W6X0R1</accession>